<dbReference type="EMBL" id="GU595417">
    <property type="protein sequence ID" value="QXM18125.1"/>
    <property type="molecule type" value="Genomic_DNA"/>
</dbReference>
<dbReference type="Proteomes" id="UP000011293">
    <property type="component" value="Segment"/>
</dbReference>
<reference evidence="1" key="1">
    <citation type="submission" date="2021-07" db="EMBL/GenBank/DDBJ databases">
        <title>New enterobacteriophages and their use to control Salmonella enterica.</title>
        <authorList>
            <person name="Spricigo D.A."/>
            <person name="Bardina C."/>
            <person name="Cortes M.P."/>
            <person name="Llagostera M."/>
        </authorList>
    </citation>
    <scope>NUCLEOTIDE SEQUENCE</scope>
</reference>
<sequence>MQSEEHQNTGQPILALYLLLFPWSNTLDNLSYS</sequence>
<organism evidence="1 2">
    <name type="scientific">Escherichia phage UAB_Phi78</name>
    <dbReference type="NCBI Taxonomy" id="979726"/>
    <lineage>
        <taxon>Viruses</taxon>
        <taxon>Duplodnaviria</taxon>
        <taxon>Heunggongvirae</taxon>
        <taxon>Uroviricota</taxon>
        <taxon>Caudoviricetes</taxon>
        <taxon>Autographivirales</taxon>
        <taxon>Autosignataviridae</taxon>
        <taxon>Molineuxvirinae</taxon>
        <taxon>Zindervirus</taxon>
        <taxon>Zindervirus UAB78</taxon>
    </lineage>
</organism>
<proteinExistence type="predicted"/>
<keyword evidence="2" id="KW-1185">Reference proteome</keyword>
<protein>
    <submittedName>
        <fullName evidence="1">Uncharacterized protein</fullName>
    </submittedName>
</protein>
<evidence type="ECO:0000313" key="1">
    <source>
        <dbReference type="EMBL" id="QXM18125.1"/>
    </source>
</evidence>
<name>A0A8F5PMY2_9CAUD</name>
<gene>
    <name evidence="1" type="ORF">UAB78_002</name>
</gene>
<evidence type="ECO:0000313" key="2">
    <source>
        <dbReference type="Proteomes" id="UP000011293"/>
    </source>
</evidence>
<accession>A0A8F5PMY2</accession>